<evidence type="ECO:0000256" key="11">
    <source>
        <dbReference type="ARBA" id="ARBA00023136"/>
    </source>
</evidence>
<evidence type="ECO:0000256" key="1">
    <source>
        <dbReference type="ARBA" id="ARBA00001966"/>
    </source>
</evidence>
<evidence type="ECO:0000256" key="12">
    <source>
        <dbReference type="ARBA" id="ARBA00034078"/>
    </source>
</evidence>
<dbReference type="eggNOG" id="COG1034">
    <property type="taxonomic scope" value="Bacteria"/>
</dbReference>
<evidence type="ECO:0000256" key="4">
    <source>
        <dbReference type="ARBA" id="ARBA00022485"/>
    </source>
</evidence>
<dbReference type="InterPro" id="IPR019574">
    <property type="entry name" value="NADH_UbQ_OxRdtase_Gsu_4Fe4S-bd"/>
</dbReference>
<dbReference type="PROSITE" id="PS00641">
    <property type="entry name" value="COMPLEX1_75K_1"/>
    <property type="match status" value="1"/>
</dbReference>
<comment type="similarity">
    <text evidence="3">Belongs to the complex I 75 kDa subunit family.</text>
</comment>
<feature type="region of interest" description="Disordered" evidence="13">
    <location>
        <begin position="606"/>
        <end position="628"/>
    </location>
</feature>
<dbReference type="SMART" id="SM00929">
    <property type="entry name" value="NADH-G_4Fe-4S_3"/>
    <property type="match status" value="1"/>
</dbReference>
<dbReference type="GO" id="GO:0016491">
    <property type="term" value="F:oxidoreductase activity"/>
    <property type="evidence" value="ECO:0007669"/>
    <property type="project" value="InterPro"/>
</dbReference>
<keyword evidence="8" id="KW-0408">Iron</keyword>
<feature type="domain" description="4Fe-4S Mo/W bis-MGD-type" evidence="16">
    <location>
        <begin position="247"/>
        <end position="303"/>
    </location>
</feature>
<dbReference type="Pfam" id="PF10588">
    <property type="entry name" value="NADH-G_4Fe-4S_3"/>
    <property type="match status" value="1"/>
</dbReference>
<keyword evidence="5" id="KW-0001">2Fe-2S</keyword>
<dbReference type="InterPro" id="IPR006963">
    <property type="entry name" value="Mopterin_OxRdtase_4Fe-4S_dom"/>
</dbReference>
<dbReference type="InterPro" id="IPR054351">
    <property type="entry name" value="NADH_UbQ_OxRdtase_ferredoxin"/>
</dbReference>
<dbReference type="HOGENOM" id="CLU_000422_11_7_0"/>
<sequence>MIAPPKPDLVTVNIDGKEIAVPKGTNVIEAARLVGVDVPHYCYHPKLSIVGNCRMCLVEMGMPAVDPATKAPVIDPATGKQKINWIPRPQIGCGTNASPGLHIRTTSELVKNCREGVMEFLLINHPLDCPICDQAGECKLQEQATGYGRGYSRFIEPKNVKPKRTQLGPRVTLDDERCILCSRCIRFCKEIVKDDVLGFIDRGSYSTLTCFPGKPLANNYSLCTVDICPVGALTSTDFRFKMRVWFLKQTNSIDTESSAGANTIVWSREGVIYRITPRRNDEVNDDWMADSGRVLYKQVNSPDRLLAPKVNGADAAADAAFAAAAEILRSVGPALAAGREPHQPIAFVVSGRSSVEEQFLAKKLVAALGASVHLVSYVGQGDGILVSADRTPNLRGALVTGLVSKLHHGAATPSSRPAGSAAVPAAPVETAGELPALPGAHPGPAVVTGLHALGTDIDADKVKTVVSLGEDLLAAGLTAAQLAKVAVVYLGTHANPTTAAARVVLPTRTVFEKNGTFINQQFRIQKFAKAVPGPAGATDDLTALAQLLAIVQAGPALPTDINALWKHIAAEVPALDTMSFGNIPWGGLLLDGSAWADQPFVEGESLHYKGPSRAANPEASKPSTPSNS</sequence>
<evidence type="ECO:0000256" key="3">
    <source>
        <dbReference type="ARBA" id="ARBA00005404"/>
    </source>
</evidence>
<dbReference type="AlphaFoldDB" id="B1ZRS7"/>
<dbReference type="Proteomes" id="UP000007013">
    <property type="component" value="Chromosome"/>
</dbReference>
<dbReference type="PANTHER" id="PTHR43105">
    <property type="entry name" value="RESPIRATORY NITRATE REDUCTASE"/>
    <property type="match status" value="1"/>
</dbReference>
<dbReference type="GO" id="GO:0016020">
    <property type="term" value="C:membrane"/>
    <property type="evidence" value="ECO:0007669"/>
    <property type="project" value="UniProtKB-SubCell"/>
</dbReference>
<evidence type="ECO:0000256" key="6">
    <source>
        <dbReference type="ARBA" id="ARBA00022723"/>
    </source>
</evidence>
<gene>
    <name evidence="18" type="ordered locus">Oter_0480</name>
</gene>
<dbReference type="InterPro" id="IPR000283">
    <property type="entry name" value="NADH_UbQ_OxRdtase_75kDa_su_CS"/>
</dbReference>
<keyword evidence="4" id="KW-0004">4Fe-4S</keyword>
<dbReference type="GO" id="GO:0008137">
    <property type="term" value="F:NADH dehydrogenase (ubiquinone) activity"/>
    <property type="evidence" value="ECO:0007669"/>
    <property type="project" value="InterPro"/>
</dbReference>
<dbReference type="RefSeq" id="WP_012373308.1">
    <property type="nucleotide sequence ID" value="NC_010571.1"/>
</dbReference>
<dbReference type="GO" id="GO:0042773">
    <property type="term" value="P:ATP synthesis coupled electron transport"/>
    <property type="evidence" value="ECO:0007669"/>
    <property type="project" value="InterPro"/>
</dbReference>
<evidence type="ECO:0000259" key="15">
    <source>
        <dbReference type="PROSITE" id="PS51379"/>
    </source>
</evidence>
<feature type="domain" description="2Fe-2S ferredoxin-type" evidence="14">
    <location>
        <begin position="8"/>
        <end position="109"/>
    </location>
</feature>
<evidence type="ECO:0000313" key="19">
    <source>
        <dbReference type="Proteomes" id="UP000007013"/>
    </source>
</evidence>
<evidence type="ECO:0000256" key="8">
    <source>
        <dbReference type="ARBA" id="ARBA00023004"/>
    </source>
</evidence>
<dbReference type="InterPro" id="IPR050123">
    <property type="entry name" value="Prok_molybdopt-oxidoreductase"/>
</dbReference>
<feature type="domain" description="4Fe-4S His(Cys)3-ligated-type" evidence="17">
    <location>
        <begin position="109"/>
        <end position="148"/>
    </location>
</feature>
<dbReference type="STRING" id="452637.Oter_0480"/>
<evidence type="ECO:0000259" key="17">
    <source>
        <dbReference type="PROSITE" id="PS51839"/>
    </source>
</evidence>
<evidence type="ECO:0000259" key="14">
    <source>
        <dbReference type="PROSITE" id="PS51085"/>
    </source>
</evidence>
<reference evidence="18 19" key="1">
    <citation type="journal article" date="2011" name="J. Bacteriol.">
        <title>Genome sequence of the verrucomicrobium Opitutus terrae PB90-1, an abundant inhabitant of rice paddy soil ecosystems.</title>
        <authorList>
            <person name="van Passel M.W."/>
            <person name="Kant R."/>
            <person name="Palva A."/>
            <person name="Copeland A."/>
            <person name="Lucas S."/>
            <person name="Lapidus A."/>
            <person name="Glavina del Rio T."/>
            <person name="Pitluck S."/>
            <person name="Goltsman E."/>
            <person name="Clum A."/>
            <person name="Sun H."/>
            <person name="Schmutz J."/>
            <person name="Larimer F.W."/>
            <person name="Land M.L."/>
            <person name="Hauser L."/>
            <person name="Kyrpides N."/>
            <person name="Mikhailova N."/>
            <person name="Richardson P.P."/>
            <person name="Janssen P.H."/>
            <person name="de Vos W.M."/>
            <person name="Smidt H."/>
        </authorList>
    </citation>
    <scope>NUCLEOTIDE SEQUENCE [LARGE SCALE GENOMIC DNA]</scope>
    <source>
        <strain evidence="19">DSM 11246 / JCM 15787 / PB90-1</strain>
    </source>
</reference>
<keyword evidence="11" id="KW-0472">Membrane</keyword>
<dbReference type="InterPro" id="IPR006656">
    <property type="entry name" value="Mopterin_OxRdtase"/>
</dbReference>
<dbReference type="SUPFAM" id="SSF54862">
    <property type="entry name" value="4Fe-4S ferredoxins"/>
    <property type="match status" value="1"/>
</dbReference>
<dbReference type="EMBL" id="CP001032">
    <property type="protein sequence ID" value="ACB73770.1"/>
    <property type="molecule type" value="Genomic_DNA"/>
</dbReference>
<keyword evidence="9" id="KW-0411">Iron-sulfur</keyword>
<dbReference type="Gene3D" id="3.40.50.740">
    <property type="match status" value="1"/>
</dbReference>
<accession>B1ZRS7</accession>
<dbReference type="Pfam" id="PF13510">
    <property type="entry name" value="Fer2_4"/>
    <property type="match status" value="1"/>
</dbReference>
<comment type="cofactor">
    <cofactor evidence="1">
        <name>[4Fe-4S] cluster</name>
        <dbReference type="ChEBI" id="CHEBI:49883"/>
    </cofactor>
</comment>
<evidence type="ECO:0000256" key="10">
    <source>
        <dbReference type="ARBA" id="ARBA00023027"/>
    </source>
</evidence>
<feature type="domain" description="4Fe-4S ferredoxin-type" evidence="15">
    <location>
        <begin position="169"/>
        <end position="188"/>
    </location>
</feature>
<comment type="subcellular location">
    <subcellularLocation>
        <location evidence="2">Membrane</location>
    </subcellularLocation>
</comment>
<dbReference type="InterPro" id="IPR036010">
    <property type="entry name" value="2Fe-2S_ferredoxin-like_sf"/>
</dbReference>
<evidence type="ECO:0000256" key="5">
    <source>
        <dbReference type="ARBA" id="ARBA00022714"/>
    </source>
</evidence>
<dbReference type="PROSITE" id="PS51839">
    <property type="entry name" value="4FE4S_HC3"/>
    <property type="match status" value="1"/>
</dbReference>
<dbReference type="Pfam" id="PF00384">
    <property type="entry name" value="Molybdopterin"/>
    <property type="match status" value="1"/>
</dbReference>
<dbReference type="PROSITE" id="PS00643">
    <property type="entry name" value="COMPLEX1_75K_3"/>
    <property type="match status" value="1"/>
</dbReference>
<keyword evidence="10" id="KW-0520">NAD</keyword>
<dbReference type="InterPro" id="IPR017896">
    <property type="entry name" value="4Fe4S_Fe-S-bd"/>
</dbReference>
<dbReference type="PROSITE" id="PS51669">
    <property type="entry name" value="4FE4S_MOW_BIS_MGD"/>
    <property type="match status" value="1"/>
</dbReference>
<organism evidence="18 19">
    <name type="scientific">Opitutus terrae (strain DSM 11246 / JCM 15787 / PB90-1)</name>
    <dbReference type="NCBI Taxonomy" id="452637"/>
    <lineage>
        <taxon>Bacteria</taxon>
        <taxon>Pseudomonadati</taxon>
        <taxon>Verrucomicrobiota</taxon>
        <taxon>Opitutia</taxon>
        <taxon>Opitutales</taxon>
        <taxon>Opitutaceae</taxon>
        <taxon>Opitutus</taxon>
    </lineage>
</organism>
<dbReference type="CDD" id="cd00207">
    <property type="entry name" value="fer2"/>
    <property type="match status" value="1"/>
</dbReference>
<evidence type="ECO:0000256" key="9">
    <source>
        <dbReference type="ARBA" id="ARBA00023014"/>
    </source>
</evidence>
<comment type="cofactor">
    <cofactor evidence="12">
        <name>[2Fe-2S] cluster</name>
        <dbReference type="ChEBI" id="CHEBI:190135"/>
    </cofactor>
</comment>
<dbReference type="Pfam" id="PF22117">
    <property type="entry name" value="Fer4_Nqo3"/>
    <property type="match status" value="1"/>
</dbReference>
<dbReference type="OrthoDB" id="9805142at2"/>
<evidence type="ECO:0000256" key="2">
    <source>
        <dbReference type="ARBA" id="ARBA00004370"/>
    </source>
</evidence>
<dbReference type="Pfam" id="PF22151">
    <property type="entry name" value="Fer4_NDSU1"/>
    <property type="match status" value="1"/>
</dbReference>
<dbReference type="GO" id="GO:0051537">
    <property type="term" value="F:2 iron, 2 sulfur cluster binding"/>
    <property type="evidence" value="ECO:0007669"/>
    <property type="project" value="UniProtKB-KW"/>
</dbReference>
<keyword evidence="19" id="KW-1185">Reference proteome</keyword>
<dbReference type="KEGG" id="ote:Oter_0480"/>
<dbReference type="Gene3D" id="3.30.70.20">
    <property type="match status" value="1"/>
</dbReference>
<dbReference type="SUPFAM" id="SSF53706">
    <property type="entry name" value="Formate dehydrogenase/DMSO reductase, domains 1-3"/>
    <property type="match status" value="1"/>
</dbReference>
<dbReference type="FunFam" id="3.10.20.740:FF:000004">
    <property type="entry name" value="NADH-quinone oxidoreductase"/>
    <property type="match status" value="1"/>
</dbReference>
<dbReference type="GO" id="GO:0051539">
    <property type="term" value="F:4 iron, 4 sulfur cluster binding"/>
    <property type="evidence" value="ECO:0007669"/>
    <property type="project" value="UniProtKB-KW"/>
</dbReference>
<keyword evidence="7" id="KW-1278">Translocase</keyword>
<evidence type="ECO:0000313" key="18">
    <source>
        <dbReference type="EMBL" id="ACB73770.1"/>
    </source>
</evidence>
<dbReference type="PANTHER" id="PTHR43105:SF13">
    <property type="entry name" value="NADH-UBIQUINONE OXIDOREDUCTASE 75 KDA SUBUNIT, MITOCHONDRIAL"/>
    <property type="match status" value="1"/>
</dbReference>
<proteinExistence type="inferred from homology"/>
<protein>
    <submittedName>
        <fullName evidence="18">Ferredoxin</fullName>
    </submittedName>
</protein>
<dbReference type="Gene3D" id="3.30.200.210">
    <property type="match status" value="1"/>
</dbReference>
<evidence type="ECO:0000259" key="16">
    <source>
        <dbReference type="PROSITE" id="PS51669"/>
    </source>
</evidence>
<dbReference type="PROSITE" id="PS51379">
    <property type="entry name" value="4FE4S_FER_2"/>
    <property type="match status" value="1"/>
</dbReference>
<dbReference type="GO" id="GO:0046872">
    <property type="term" value="F:metal ion binding"/>
    <property type="evidence" value="ECO:0007669"/>
    <property type="project" value="UniProtKB-KW"/>
</dbReference>
<dbReference type="InterPro" id="IPR001041">
    <property type="entry name" value="2Fe-2S_ferredoxin-type"/>
</dbReference>
<name>B1ZRS7_OPITP</name>
<dbReference type="Gene3D" id="3.10.20.740">
    <property type="match status" value="1"/>
</dbReference>
<keyword evidence="6" id="KW-0479">Metal-binding</keyword>
<dbReference type="SUPFAM" id="SSF54292">
    <property type="entry name" value="2Fe-2S ferredoxin-like"/>
    <property type="match status" value="1"/>
</dbReference>
<dbReference type="GO" id="GO:0048038">
    <property type="term" value="F:quinone binding"/>
    <property type="evidence" value="ECO:0007669"/>
    <property type="project" value="UniProtKB-KW"/>
</dbReference>
<dbReference type="PROSITE" id="PS51085">
    <property type="entry name" value="2FE2S_FER_2"/>
    <property type="match status" value="1"/>
</dbReference>
<evidence type="ECO:0000256" key="7">
    <source>
        <dbReference type="ARBA" id="ARBA00022967"/>
    </source>
</evidence>
<evidence type="ECO:0000256" key="13">
    <source>
        <dbReference type="SAM" id="MobiDB-lite"/>
    </source>
</evidence>